<evidence type="ECO:0000313" key="1">
    <source>
        <dbReference type="EMBL" id="PKK69222.1"/>
    </source>
</evidence>
<gene>
    <name evidence="1" type="ORF">RhiirC2_781258</name>
</gene>
<sequence>MPPSRKGKEKEAEKTKKRKNEDILAALISNTENDDAENDETLEEIDVITNFAETWSLQSILIRYCNDIIMISL</sequence>
<accession>A0A2N1N5N5</accession>
<protein>
    <submittedName>
        <fullName evidence="1">Uncharacterized protein</fullName>
    </submittedName>
</protein>
<proteinExistence type="predicted"/>
<name>A0A2N1N5N5_9GLOM</name>
<reference evidence="1 2" key="2">
    <citation type="submission" date="2017-10" db="EMBL/GenBank/DDBJ databases">
        <title>Extensive intraspecific genome diversity in a model arbuscular mycorrhizal fungus.</title>
        <authorList>
            <person name="Chen E.C.H."/>
            <person name="Morin E."/>
            <person name="Baudet D."/>
            <person name="Noel J."/>
            <person name="Ndikumana S."/>
            <person name="Charron P."/>
            <person name="St-Onge C."/>
            <person name="Giorgi J."/>
            <person name="Grigoriev I.V."/>
            <person name="Roux C."/>
            <person name="Martin F.M."/>
            <person name="Corradi N."/>
        </authorList>
    </citation>
    <scope>NUCLEOTIDE SEQUENCE [LARGE SCALE GENOMIC DNA]</scope>
    <source>
        <strain evidence="1 2">C2</strain>
    </source>
</reference>
<dbReference type="Proteomes" id="UP000233469">
    <property type="component" value="Unassembled WGS sequence"/>
</dbReference>
<dbReference type="EMBL" id="LLXL01000750">
    <property type="protein sequence ID" value="PKK69222.1"/>
    <property type="molecule type" value="Genomic_DNA"/>
</dbReference>
<reference evidence="1 2" key="1">
    <citation type="submission" date="2016-04" db="EMBL/GenBank/DDBJ databases">
        <title>Genome analyses suggest a sexual origin of heterokaryosis in a supposedly ancient asexual fungus.</title>
        <authorList>
            <person name="Ropars J."/>
            <person name="Sedzielewska K."/>
            <person name="Noel J."/>
            <person name="Charron P."/>
            <person name="Farinelli L."/>
            <person name="Marton T."/>
            <person name="Kruger M."/>
            <person name="Pelin A."/>
            <person name="Brachmann A."/>
            <person name="Corradi N."/>
        </authorList>
    </citation>
    <scope>NUCLEOTIDE SEQUENCE [LARGE SCALE GENOMIC DNA]</scope>
    <source>
        <strain evidence="1 2">C2</strain>
    </source>
</reference>
<organism evidence="1 2">
    <name type="scientific">Rhizophagus irregularis</name>
    <dbReference type="NCBI Taxonomy" id="588596"/>
    <lineage>
        <taxon>Eukaryota</taxon>
        <taxon>Fungi</taxon>
        <taxon>Fungi incertae sedis</taxon>
        <taxon>Mucoromycota</taxon>
        <taxon>Glomeromycotina</taxon>
        <taxon>Glomeromycetes</taxon>
        <taxon>Glomerales</taxon>
        <taxon>Glomeraceae</taxon>
        <taxon>Rhizophagus</taxon>
    </lineage>
</organism>
<dbReference type="AlphaFoldDB" id="A0A2N1N5N5"/>
<evidence type="ECO:0000313" key="2">
    <source>
        <dbReference type="Proteomes" id="UP000233469"/>
    </source>
</evidence>
<comment type="caution">
    <text evidence="1">The sequence shown here is derived from an EMBL/GenBank/DDBJ whole genome shotgun (WGS) entry which is preliminary data.</text>
</comment>